<accession>A0A556B0B5</accession>
<gene>
    <name evidence="13" type="ORF">FOZ76_02415</name>
</gene>
<comment type="caution">
    <text evidence="13">The sequence shown here is derived from an EMBL/GenBank/DDBJ whole genome shotgun (WGS) entry which is preliminary data.</text>
</comment>
<feature type="chain" id="PRO_5022159567" evidence="11">
    <location>
        <begin position="22"/>
        <end position="353"/>
    </location>
</feature>
<evidence type="ECO:0000313" key="14">
    <source>
        <dbReference type="Proteomes" id="UP000318405"/>
    </source>
</evidence>
<evidence type="ECO:0000256" key="7">
    <source>
        <dbReference type="ARBA" id="ARBA00023065"/>
    </source>
</evidence>
<dbReference type="GO" id="GO:0015288">
    <property type="term" value="F:porin activity"/>
    <property type="evidence" value="ECO:0007669"/>
    <property type="project" value="UniProtKB-KW"/>
</dbReference>
<dbReference type="Gene3D" id="2.40.160.10">
    <property type="entry name" value="Porin"/>
    <property type="match status" value="1"/>
</dbReference>
<keyword evidence="14" id="KW-1185">Reference proteome</keyword>
<dbReference type="OrthoDB" id="8520696at2"/>
<evidence type="ECO:0000256" key="11">
    <source>
        <dbReference type="SAM" id="SignalP"/>
    </source>
</evidence>
<keyword evidence="4" id="KW-1134">Transmembrane beta strand</keyword>
<dbReference type="RefSeq" id="WP_143946533.1">
    <property type="nucleotide sequence ID" value="NZ_BAABMB010000001.1"/>
</dbReference>
<protein>
    <submittedName>
        <fullName evidence="13">Porin</fullName>
    </submittedName>
</protein>
<evidence type="ECO:0000256" key="10">
    <source>
        <dbReference type="ARBA" id="ARBA00023237"/>
    </source>
</evidence>
<keyword evidence="10" id="KW-0998">Cell outer membrane</keyword>
<dbReference type="PANTHER" id="PTHR34501:SF9">
    <property type="entry name" value="MAJOR OUTER MEMBRANE PROTEIN P.IA"/>
    <property type="match status" value="1"/>
</dbReference>
<dbReference type="SUPFAM" id="SSF56935">
    <property type="entry name" value="Porins"/>
    <property type="match status" value="1"/>
</dbReference>
<evidence type="ECO:0000256" key="8">
    <source>
        <dbReference type="ARBA" id="ARBA00023114"/>
    </source>
</evidence>
<dbReference type="EMBL" id="VLTJ01000004">
    <property type="protein sequence ID" value="TSH98626.1"/>
    <property type="molecule type" value="Genomic_DNA"/>
</dbReference>
<keyword evidence="3" id="KW-0813">Transport</keyword>
<reference evidence="13 14" key="1">
    <citation type="submission" date="2019-07" db="EMBL/GenBank/DDBJ databases">
        <title>Qingshengfaniella alkalisoli gen. nov., sp. nov., isolated from saline soil.</title>
        <authorList>
            <person name="Xu L."/>
            <person name="Huang X.-X."/>
            <person name="Sun J.-Q."/>
        </authorList>
    </citation>
    <scope>NUCLEOTIDE SEQUENCE [LARGE SCALE GENOMIC DNA]</scope>
    <source>
        <strain evidence="13 14">DSM 27279</strain>
    </source>
</reference>
<evidence type="ECO:0000259" key="12">
    <source>
        <dbReference type="Pfam" id="PF13609"/>
    </source>
</evidence>
<comment type="subcellular location">
    <subcellularLocation>
        <location evidence="1">Cell outer membrane</location>
        <topology evidence="1">Multi-pass membrane protein</topology>
    </subcellularLocation>
</comment>
<dbReference type="InterPro" id="IPR023614">
    <property type="entry name" value="Porin_dom_sf"/>
</dbReference>
<dbReference type="Pfam" id="PF13609">
    <property type="entry name" value="Porin_4"/>
    <property type="match status" value="1"/>
</dbReference>
<dbReference type="PRINTS" id="PR00184">
    <property type="entry name" value="NEISSPPORIN"/>
</dbReference>
<evidence type="ECO:0000256" key="6">
    <source>
        <dbReference type="ARBA" id="ARBA00022729"/>
    </source>
</evidence>
<dbReference type="GO" id="GO:0009279">
    <property type="term" value="C:cell outer membrane"/>
    <property type="evidence" value="ECO:0007669"/>
    <property type="project" value="UniProtKB-SubCell"/>
</dbReference>
<evidence type="ECO:0000313" key="13">
    <source>
        <dbReference type="EMBL" id="TSH98626.1"/>
    </source>
</evidence>
<sequence length="353" mass="37284">MTIKKILLCAVVAGSSGPALATAQSSVTLYGLVDVNIESFDNAPGGRSTGMRSGGQSGTRWGLRGSEDLGNGLKAVFQLESGFSIRSGQGDASLFQRTAAAGLAGSWGELTFGRQYTSSFLLATPFDPLGFSPQYSPSGRLVPVRADNAVRYSGRFGGVRVMGYYAFRNQADQISANASPTGSAGAAASYDSGVWGAVAAYDLVRGPVNSAVGDTDNYLVGAHARLGDATLRAMYRYRTVEQVADSDIKSHMYALAFAYDVTPAATAELAYYREKFRSRPAGYLGTTDDTWQQYVLRGTYKLSKRTNLYALAAHARNGALNLGSHGEAGGPPYTLAAGKTHQTGLAIGMRHAF</sequence>
<evidence type="ECO:0000256" key="5">
    <source>
        <dbReference type="ARBA" id="ARBA00022692"/>
    </source>
</evidence>
<dbReference type="CDD" id="cd00342">
    <property type="entry name" value="gram_neg_porins"/>
    <property type="match status" value="1"/>
</dbReference>
<comment type="subunit">
    <text evidence="2">Homotrimer.</text>
</comment>
<feature type="signal peptide" evidence="11">
    <location>
        <begin position="1"/>
        <end position="21"/>
    </location>
</feature>
<dbReference type="PANTHER" id="PTHR34501">
    <property type="entry name" value="PROTEIN YDDL-RELATED"/>
    <property type="match status" value="1"/>
</dbReference>
<evidence type="ECO:0000256" key="3">
    <source>
        <dbReference type="ARBA" id="ARBA00022448"/>
    </source>
</evidence>
<keyword evidence="9" id="KW-0472">Membrane</keyword>
<dbReference type="GO" id="GO:0046930">
    <property type="term" value="C:pore complex"/>
    <property type="evidence" value="ECO:0007669"/>
    <property type="project" value="UniProtKB-KW"/>
</dbReference>
<proteinExistence type="predicted"/>
<evidence type="ECO:0000256" key="1">
    <source>
        <dbReference type="ARBA" id="ARBA00004571"/>
    </source>
</evidence>
<evidence type="ECO:0000256" key="9">
    <source>
        <dbReference type="ARBA" id="ARBA00023136"/>
    </source>
</evidence>
<dbReference type="GO" id="GO:0006811">
    <property type="term" value="P:monoatomic ion transport"/>
    <property type="evidence" value="ECO:0007669"/>
    <property type="project" value="UniProtKB-KW"/>
</dbReference>
<dbReference type="InterPro" id="IPR002299">
    <property type="entry name" value="Porin_Neis"/>
</dbReference>
<feature type="domain" description="Porin" evidence="12">
    <location>
        <begin position="10"/>
        <end position="318"/>
    </location>
</feature>
<keyword evidence="7" id="KW-0406">Ion transport</keyword>
<keyword evidence="8" id="KW-0626">Porin</keyword>
<dbReference type="Proteomes" id="UP000318405">
    <property type="component" value="Unassembled WGS sequence"/>
</dbReference>
<evidence type="ECO:0000256" key="4">
    <source>
        <dbReference type="ARBA" id="ARBA00022452"/>
    </source>
</evidence>
<name>A0A556B0B5_9BURK</name>
<organism evidence="13 14">
    <name type="scientific">Verticiella sediminum</name>
    <dbReference type="NCBI Taxonomy" id="1247510"/>
    <lineage>
        <taxon>Bacteria</taxon>
        <taxon>Pseudomonadati</taxon>
        <taxon>Pseudomonadota</taxon>
        <taxon>Betaproteobacteria</taxon>
        <taxon>Burkholderiales</taxon>
        <taxon>Alcaligenaceae</taxon>
        <taxon>Verticiella</taxon>
    </lineage>
</organism>
<dbReference type="InterPro" id="IPR050298">
    <property type="entry name" value="Gram-neg_bact_OMP"/>
</dbReference>
<keyword evidence="5" id="KW-0812">Transmembrane</keyword>
<evidence type="ECO:0000256" key="2">
    <source>
        <dbReference type="ARBA" id="ARBA00011233"/>
    </source>
</evidence>
<dbReference type="AlphaFoldDB" id="A0A556B0B5"/>
<keyword evidence="6 11" id="KW-0732">Signal</keyword>
<dbReference type="InterPro" id="IPR033900">
    <property type="entry name" value="Gram_neg_porin_domain"/>
</dbReference>